<keyword evidence="4" id="KW-0067">ATP-binding</keyword>
<dbReference type="PANTHER" id="PTHR11946">
    <property type="entry name" value="VALYL-TRNA SYNTHETASES"/>
    <property type="match status" value="1"/>
</dbReference>
<dbReference type="EC" id="6.1.1.9" evidence="1"/>
<accession>A0A8E0RKH2</accession>
<dbReference type="InterPro" id="IPR025709">
    <property type="entry name" value="Leu_tRNA-synth_edit"/>
</dbReference>
<comment type="caution">
    <text evidence="9">The sequence shown here is derived from an EMBL/GenBank/DDBJ whole genome shotgun (WGS) entry which is preliminary data.</text>
</comment>
<evidence type="ECO:0000256" key="1">
    <source>
        <dbReference type="ARBA" id="ARBA00013169"/>
    </source>
</evidence>
<dbReference type="GO" id="GO:0004832">
    <property type="term" value="F:valine-tRNA ligase activity"/>
    <property type="evidence" value="ECO:0007669"/>
    <property type="project" value="UniProtKB-EC"/>
</dbReference>
<evidence type="ECO:0000256" key="6">
    <source>
        <dbReference type="ARBA" id="ARBA00023146"/>
    </source>
</evidence>
<dbReference type="Proteomes" id="UP000728185">
    <property type="component" value="Unassembled WGS sequence"/>
</dbReference>
<reference evidence="9" key="1">
    <citation type="submission" date="2019-05" db="EMBL/GenBank/DDBJ databases">
        <title>Annotation for the trematode Fasciolopsis buski.</title>
        <authorList>
            <person name="Choi Y.-J."/>
        </authorList>
    </citation>
    <scope>NUCLEOTIDE SEQUENCE</scope>
    <source>
        <strain evidence="9">HT</strain>
        <tissue evidence="9">Whole worm</tissue>
    </source>
</reference>
<organism evidence="9 10">
    <name type="scientific">Fasciolopsis buskii</name>
    <dbReference type="NCBI Taxonomy" id="27845"/>
    <lineage>
        <taxon>Eukaryota</taxon>
        <taxon>Metazoa</taxon>
        <taxon>Spiralia</taxon>
        <taxon>Lophotrochozoa</taxon>
        <taxon>Platyhelminthes</taxon>
        <taxon>Trematoda</taxon>
        <taxon>Digenea</taxon>
        <taxon>Plagiorchiida</taxon>
        <taxon>Echinostomata</taxon>
        <taxon>Echinostomatoidea</taxon>
        <taxon>Fasciolidae</taxon>
        <taxon>Fasciolopsis</taxon>
    </lineage>
</organism>
<keyword evidence="5" id="KW-0648">Protein biosynthesis</keyword>
<name>A0A8E0RKH2_9TREM</name>
<keyword evidence="10" id="KW-1185">Reference proteome</keyword>
<evidence type="ECO:0000256" key="7">
    <source>
        <dbReference type="ARBA" id="ARBA00029936"/>
    </source>
</evidence>
<dbReference type="PANTHER" id="PTHR11946:SF71">
    <property type="entry name" value="VALINE--TRNA LIGASE, MITOCHONDRIAL"/>
    <property type="match status" value="1"/>
</dbReference>
<dbReference type="OrthoDB" id="629407at2759"/>
<feature type="domain" description="Leucyl-tRNA synthetase editing" evidence="8">
    <location>
        <begin position="77"/>
        <end position="141"/>
    </location>
</feature>
<dbReference type="Pfam" id="PF13603">
    <property type="entry name" value="tRNA-synt_1_2"/>
    <property type="match status" value="1"/>
</dbReference>
<keyword evidence="3" id="KW-0547">Nucleotide-binding</keyword>
<protein>
    <recommendedName>
        <fullName evidence="1">valine--tRNA ligase</fullName>
        <ecNumber evidence="1">6.1.1.9</ecNumber>
    </recommendedName>
    <alternativeName>
        <fullName evidence="7">Valyl-tRNA synthetase</fullName>
    </alternativeName>
</protein>
<dbReference type="AlphaFoldDB" id="A0A8E0RKH2"/>
<dbReference type="GO" id="GO:0006438">
    <property type="term" value="P:valyl-tRNA aminoacylation"/>
    <property type="evidence" value="ECO:0007669"/>
    <property type="project" value="InterPro"/>
</dbReference>
<keyword evidence="6" id="KW-0030">Aminoacyl-tRNA synthetase</keyword>
<dbReference type="GO" id="GO:0002161">
    <property type="term" value="F:aminoacyl-tRNA deacylase activity"/>
    <property type="evidence" value="ECO:0007669"/>
    <property type="project" value="InterPro"/>
</dbReference>
<dbReference type="Gene3D" id="3.90.740.10">
    <property type="entry name" value="Valyl/Leucyl/Isoleucyl-tRNA synthetase, editing domain"/>
    <property type="match status" value="1"/>
</dbReference>
<sequence length="153" mass="16648">MNVDQVRKLIGLASCYLWFAPNFSNKDSVSTEPIGKVPGDPPEGIELVVATTRLETMLGDTGVAVHPEDPRYQHLIGRQIQHPLVPDRVIPIVGDTFVDREFGTGAVKLTPAHDHTDWEAGLRHHLPAISVIDEAGNMTSAADTQFAGELVFS</sequence>
<dbReference type="InterPro" id="IPR009008">
    <property type="entry name" value="Val/Leu/Ile-tRNA-synth_edit"/>
</dbReference>
<proteinExistence type="predicted"/>
<evidence type="ECO:0000256" key="4">
    <source>
        <dbReference type="ARBA" id="ARBA00022840"/>
    </source>
</evidence>
<keyword evidence="2" id="KW-0436">Ligase</keyword>
<dbReference type="EMBL" id="LUCM01011171">
    <property type="protein sequence ID" value="KAA0184331.1"/>
    <property type="molecule type" value="Genomic_DNA"/>
</dbReference>
<evidence type="ECO:0000256" key="5">
    <source>
        <dbReference type="ARBA" id="ARBA00022917"/>
    </source>
</evidence>
<evidence type="ECO:0000313" key="10">
    <source>
        <dbReference type="Proteomes" id="UP000728185"/>
    </source>
</evidence>
<gene>
    <name evidence="9" type="ORF">FBUS_09898</name>
</gene>
<dbReference type="GO" id="GO:0005524">
    <property type="term" value="F:ATP binding"/>
    <property type="evidence" value="ECO:0007669"/>
    <property type="project" value="UniProtKB-KW"/>
</dbReference>
<evidence type="ECO:0000259" key="8">
    <source>
        <dbReference type="Pfam" id="PF13603"/>
    </source>
</evidence>
<dbReference type="InterPro" id="IPR002303">
    <property type="entry name" value="Valyl-tRNA_ligase"/>
</dbReference>
<evidence type="ECO:0000256" key="3">
    <source>
        <dbReference type="ARBA" id="ARBA00022741"/>
    </source>
</evidence>
<dbReference type="SUPFAM" id="SSF50677">
    <property type="entry name" value="ValRS/IleRS/LeuRS editing domain"/>
    <property type="match status" value="1"/>
</dbReference>
<evidence type="ECO:0000256" key="2">
    <source>
        <dbReference type="ARBA" id="ARBA00022598"/>
    </source>
</evidence>
<evidence type="ECO:0000313" key="9">
    <source>
        <dbReference type="EMBL" id="KAA0184331.1"/>
    </source>
</evidence>
<dbReference type="GO" id="GO:0005829">
    <property type="term" value="C:cytosol"/>
    <property type="evidence" value="ECO:0007669"/>
    <property type="project" value="TreeGrafter"/>
</dbReference>